<evidence type="ECO:0000313" key="1">
    <source>
        <dbReference type="EMBL" id="KAJ8018675.1"/>
    </source>
</evidence>
<protein>
    <submittedName>
        <fullName evidence="1">Uncharacterized protein</fullName>
    </submittedName>
</protein>
<evidence type="ECO:0000313" key="2">
    <source>
        <dbReference type="Proteomes" id="UP001152320"/>
    </source>
</evidence>
<dbReference type="Proteomes" id="UP001152320">
    <property type="component" value="Unassembled WGS sequence"/>
</dbReference>
<dbReference type="OrthoDB" id="6778909at2759"/>
<name>A0A9Q0YC53_HOLLE</name>
<comment type="caution">
    <text evidence="1">The sequence shown here is derived from an EMBL/GenBank/DDBJ whole genome shotgun (WGS) entry which is preliminary data.</text>
</comment>
<dbReference type="PANTHER" id="PTHR33198:SF19">
    <property type="entry name" value="CCHC-TYPE DOMAIN-CONTAINING PROTEIN"/>
    <property type="match status" value="1"/>
</dbReference>
<reference evidence="1" key="1">
    <citation type="submission" date="2021-10" db="EMBL/GenBank/DDBJ databases">
        <title>Tropical sea cucumber genome reveals ecological adaptation and Cuvierian tubules defense mechanism.</title>
        <authorList>
            <person name="Chen T."/>
        </authorList>
    </citation>
    <scope>NUCLEOTIDE SEQUENCE</scope>
    <source>
        <strain evidence="1">Nanhai2018</strain>
        <tissue evidence="1">Muscle</tissue>
    </source>
</reference>
<dbReference type="PANTHER" id="PTHR33198">
    <property type="entry name" value="ANK_REP_REGION DOMAIN-CONTAINING PROTEIN-RELATED"/>
    <property type="match status" value="1"/>
</dbReference>
<organism evidence="1 2">
    <name type="scientific">Holothuria leucospilota</name>
    <name type="common">Black long sea cucumber</name>
    <name type="synonym">Mertensiothuria leucospilota</name>
    <dbReference type="NCBI Taxonomy" id="206669"/>
    <lineage>
        <taxon>Eukaryota</taxon>
        <taxon>Metazoa</taxon>
        <taxon>Echinodermata</taxon>
        <taxon>Eleutherozoa</taxon>
        <taxon>Echinozoa</taxon>
        <taxon>Holothuroidea</taxon>
        <taxon>Aspidochirotacea</taxon>
        <taxon>Aspidochirotida</taxon>
        <taxon>Holothuriidae</taxon>
        <taxon>Holothuria</taxon>
    </lineage>
</organism>
<keyword evidence="2" id="KW-1185">Reference proteome</keyword>
<dbReference type="AlphaFoldDB" id="A0A9Q0YC53"/>
<dbReference type="EMBL" id="JAIZAY010000234">
    <property type="protein sequence ID" value="KAJ8018675.1"/>
    <property type="molecule type" value="Genomic_DNA"/>
</dbReference>
<proteinExistence type="predicted"/>
<sequence>MARSSHLKVESYDPEVQKWESYEERLTMFFEANNVTEDKKKVAIFLSSIHTQSASESVTNFLAELKRLSSTCNFGAFLKDALRDRFVCGLYDATVQKKLLSEDDSLTLEKALKIAVSMETAAKSSAIIKEGTPSGF</sequence>
<accession>A0A9Q0YC53</accession>
<gene>
    <name evidence="1" type="ORF">HOLleu_43213</name>
</gene>